<dbReference type="Proteomes" id="UP000036196">
    <property type="component" value="Unassembled WGS sequence"/>
</dbReference>
<dbReference type="RefSeq" id="WP_017384059.1">
    <property type="nucleotide sequence ID" value="NZ_CP020388.1"/>
</dbReference>
<gene>
    <name evidence="1" type="ORF">ABW06_06965</name>
    <name evidence="2" type="ORF">RBJ30_11385</name>
</gene>
<reference evidence="1 3" key="1">
    <citation type="submission" date="2015-05" db="EMBL/GenBank/DDBJ databases">
        <title>Genome sequences of Pluralibacter gergoviae.</title>
        <authorList>
            <person name="Greninger A.L."/>
            <person name="Miller S."/>
        </authorList>
    </citation>
    <scope>NUCLEOTIDE SEQUENCE [LARGE SCALE GENOMIC DNA]</scope>
    <source>
        <strain evidence="1 3">JS81F13</strain>
    </source>
</reference>
<evidence type="ECO:0000313" key="1">
    <source>
        <dbReference type="EMBL" id="KMK14587.1"/>
    </source>
</evidence>
<evidence type="ECO:0000313" key="2">
    <source>
        <dbReference type="EMBL" id="MDQ2309693.1"/>
    </source>
</evidence>
<reference evidence="2" key="2">
    <citation type="submission" date="2023-08" db="EMBL/GenBank/DDBJ databases">
        <title>WGS of pathogenic bacterial species, Los Angeles County Public Health Laboratories.</title>
        <authorList>
            <person name="Garrigues J.M."/>
            <person name="Green N.M."/>
        </authorList>
    </citation>
    <scope>NUCLEOTIDE SEQUENCE</scope>
    <source>
        <strain evidence="2">LACPHL-BACT-2023-00068</strain>
    </source>
</reference>
<keyword evidence="3" id="KW-1185">Reference proteome</keyword>
<dbReference type="AlphaFoldDB" id="A0A0J5Q6N7"/>
<dbReference type="PATRIC" id="fig|61647.15.peg.4618"/>
<dbReference type="Proteomes" id="UP001236270">
    <property type="component" value="Unassembled WGS sequence"/>
</dbReference>
<dbReference type="EMBL" id="JAVDNV010000007">
    <property type="protein sequence ID" value="MDQ2309693.1"/>
    <property type="molecule type" value="Genomic_DNA"/>
</dbReference>
<sequence length="705" mass="81447">MADLKKKEVSRSRMAEFPAGTPLRSGDEFPTEDIICEALENKSFERLNNCLVIASSDEHDMRFINEETLNIYFRDDVWTNRYVRTHIGETLRTVNFSGIRDPELRLEAKIISASLLWIVGRTAKTQSLIRKCANIVAGARIIESMGYRSLFQLRFPLVRNAFIVKMKEEDEHGRKRSERTLRNYFMDLADISLTGHTRLRKYGYFPDISFDSYNSVDDSNQTYCMPFSLMMSVWEGLITELDAEISDFDFDGFSRLCAIINGFYDSPYYTSMLEARKRGTAKSIPDYRAAYYYNIVAGEIRALFATLGPGMQGWFSVHKNKRWRSDFIGVDHIKLNTWHFELTLKVMNVIQAMSGMRHSEVLGVMHGSLIYDGDILGLRSVLHKFAPEGGSHEDWVVCRYVEKPFQHLRRINQIMTGLDGKTLDNVPLSLNIRSWFSEQKLSFMGTQRQTEWAKKFVKRHHLFIRRDHIDEFRLLNPNIRDDERVAMEIREGAFWPLRTHQFRRSLAVHLRRLDLISTNDLIRQFKHLIRGMTEWYMSGALNASHFSRAIPQAFAAEIERVDTELSASRAVSYQHEGLLYGEGGKLLMSQRGGHLHQMTFPTLKKAMSMAKRGGQKLVSLGNGFYCMNGHDCEFKAVVQSASCNPGCENMLAGADSVPVWKRRMAHYDNLLEIAVRNNAPQADRDFLMLERDFYADAVRFFEKDE</sequence>
<protein>
    <submittedName>
        <fullName evidence="1">Uncharacterized protein</fullName>
    </submittedName>
</protein>
<name>A0A0J5Q6N7_PLUGE</name>
<proteinExistence type="predicted"/>
<dbReference type="EMBL" id="LDZF01000006">
    <property type="protein sequence ID" value="KMK14587.1"/>
    <property type="molecule type" value="Genomic_DNA"/>
</dbReference>
<organism evidence="1 3">
    <name type="scientific">Pluralibacter gergoviae</name>
    <name type="common">Enterobacter gergoviae</name>
    <dbReference type="NCBI Taxonomy" id="61647"/>
    <lineage>
        <taxon>Bacteria</taxon>
        <taxon>Pseudomonadati</taxon>
        <taxon>Pseudomonadota</taxon>
        <taxon>Gammaproteobacteria</taxon>
        <taxon>Enterobacterales</taxon>
        <taxon>Enterobacteriaceae</taxon>
        <taxon>Pluralibacter</taxon>
    </lineage>
</organism>
<dbReference type="GeneID" id="99707502"/>
<accession>A0A0J5Q6N7</accession>
<comment type="caution">
    <text evidence="1">The sequence shown here is derived from an EMBL/GenBank/DDBJ whole genome shotgun (WGS) entry which is preliminary data.</text>
</comment>
<evidence type="ECO:0000313" key="3">
    <source>
        <dbReference type="Proteomes" id="UP000036196"/>
    </source>
</evidence>